<dbReference type="Proteomes" id="UP000479691">
    <property type="component" value="Unassembled WGS sequence"/>
</dbReference>
<dbReference type="AlphaFoldDB" id="A0A7C8KA03"/>
<accession>A0A7C8KA03</accession>
<dbReference type="EMBL" id="JAABOE010000145">
    <property type="protein sequence ID" value="KAF3161552.1"/>
    <property type="molecule type" value="Genomic_DNA"/>
</dbReference>
<protein>
    <submittedName>
        <fullName evidence="2">Uncharacterized protein</fullName>
    </submittedName>
</protein>
<gene>
    <name evidence="2" type="ORF">TWF788_002456</name>
</gene>
<evidence type="ECO:0000313" key="3">
    <source>
        <dbReference type="Proteomes" id="UP000479691"/>
    </source>
</evidence>
<organism evidence="2 3">
    <name type="scientific">Orbilia oligospora</name>
    <name type="common">Nematode-trapping fungus</name>
    <name type="synonym">Arthrobotrys oligospora</name>
    <dbReference type="NCBI Taxonomy" id="2813651"/>
    <lineage>
        <taxon>Eukaryota</taxon>
        <taxon>Fungi</taxon>
        <taxon>Dikarya</taxon>
        <taxon>Ascomycota</taxon>
        <taxon>Pezizomycotina</taxon>
        <taxon>Orbiliomycetes</taxon>
        <taxon>Orbiliales</taxon>
        <taxon>Orbiliaceae</taxon>
        <taxon>Orbilia</taxon>
    </lineage>
</organism>
<feature type="chain" id="PRO_5028863606" evidence="1">
    <location>
        <begin position="19"/>
        <end position="292"/>
    </location>
</feature>
<proteinExistence type="predicted"/>
<comment type="caution">
    <text evidence="2">The sequence shown here is derived from an EMBL/GenBank/DDBJ whole genome shotgun (WGS) entry which is preliminary data.</text>
</comment>
<reference evidence="2 3" key="1">
    <citation type="submission" date="2019-06" db="EMBL/GenBank/DDBJ databases">
        <authorList>
            <person name="Palmer J.M."/>
        </authorList>
    </citation>
    <scope>NUCLEOTIDE SEQUENCE [LARGE SCALE GENOMIC DNA]</scope>
    <source>
        <strain evidence="2 3">TWF788</strain>
    </source>
</reference>
<evidence type="ECO:0000313" key="2">
    <source>
        <dbReference type="EMBL" id="KAF3161552.1"/>
    </source>
</evidence>
<evidence type="ECO:0000256" key="1">
    <source>
        <dbReference type="SAM" id="SignalP"/>
    </source>
</evidence>
<name>A0A7C8KA03_ORBOL</name>
<feature type="signal peptide" evidence="1">
    <location>
        <begin position="1"/>
        <end position="18"/>
    </location>
</feature>
<keyword evidence="1" id="KW-0732">Signal</keyword>
<sequence>MRLQVLVIGIAIVGGASAAFSEELVQRYPEWRRWQQTRVCLEKQHNPKYHQDACLSSSVGGEDGRLGVDPDLYFGRSSANTVNYTETPYEGRWSALLNIGWRPFWKDFSPDALRKYQFIIFNSPERCLTFRESPHNLTALVNTTESIGRGFNENSTSIALGEVYFEECGFGGLDIFSQRAFPFNFFNFSDNQKFRVTAEGTEQDQEPDDDLIPRKRRILPSTYIPKGLCEGRLGIFDTMERGSSTLGLNFNNINTTIAWGCTNQIWSLRWSERDPKKVEALSLTIGVGGLGL</sequence>